<dbReference type="GO" id="GO:0031201">
    <property type="term" value="C:SNARE complex"/>
    <property type="evidence" value="ECO:0007669"/>
    <property type="project" value="TreeGrafter"/>
</dbReference>
<dbReference type="Gene3D" id="1.20.5.110">
    <property type="match status" value="1"/>
</dbReference>
<dbReference type="GO" id="GO:0012507">
    <property type="term" value="C:ER to Golgi transport vesicle membrane"/>
    <property type="evidence" value="ECO:0007669"/>
    <property type="project" value="TreeGrafter"/>
</dbReference>
<evidence type="ECO:0000256" key="4">
    <source>
        <dbReference type="ARBA" id="ARBA00022692"/>
    </source>
</evidence>
<dbReference type="FunFam" id="1.20.5.110:FF:000078">
    <property type="entry name" value="Vesicle transport through interaction with t-SNAREs 1A"/>
    <property type="match status" value="1"/>
</dbReference>
<keyword evidence="3" id="KW-0813">Transport</keyword>
<protein>
    <recommendedName>
        <fullName evidence="12">Vesicle transport through interaction with t-SNAREs homolog 1A</fullName>
    </recommendedName>
    <alternativeName>
        <fullName evidence="14">Vesicle transport v-SNARE protein Vti1-like 2</fullName>
    </alternativeName>
    <alternativeName>
        <fullName evidence="13">Vti1-rp2</fullName>
    </alternativeName>
</protein>
<comment type="similarity">
    <text evidence="2">Belongs to the VTI1 family.</text>
</comment>
<feature type="domain" description="T-SNARE coiled-coil homology" evidence="17">
    <location>
        <begin position="116"/>
        <end position="183"/>
    </location>
</feature>
<keyword evidence="8 15" id="KW-0175">Coiled coil</keyword>
<dbReference type="GO" id="GO:0006891">
    <property type="term" value="P:intra-Golgi vesicle-mediated transport"/>
    <property type="evidence" value="ECO:0007669"/>
    <property type="project" value="TreeGrafter"/>
</dbReference>
<keyword evidence="9 16" id="KW-0472">Membrane</keyword>
<dbReference type="PIRSF" id="PIRSF028865">
    <property type="entry name" value="Membrin-2"/>
    <property type="match status" value="1"/>
</dbReference>
<dbReference type="GO" id="GO:0006896">
    <property type="term" value="P:Golgi to vacuole transport"/>
    <property type="evidence" value="ECO:0007669"/>
    <property type="project" value="TreeGrafter"/>
</dbReference>
<dbReference type="AlphaFoldDB" id="A0A0K8TT03"/>
<feature type="transmembrane region" description="Helical" evidence="16">
    <location>
        <begin position="192"/>
        <end position="213"/>
    </location>
</feature>
<evidence type="ECO:0000256" key="1">
    <source>
        <dbReference type="ARBA" id="ARBA00004194"/>
    </source>
</evidence>
<dbReference type="FunFam" id="1.20.58.400:FF:000001">
    <property type="entry name" value="Vesicle transport through interaction with t-SNAREs homolog 1A"/>
    <property type="match status" value="1"/>
</dbReference>
<dbReference type="GO" id="GO:0005789">
    <property type="term" value="C:endoplasmic reticulum membrane"/>
    <property type="evidence" value="ECO:0007669"/>
    <property type="project" value="TreeGrafter"/>
</dbReference>
<dbReference type="SUPFAM" id="SSF47661">
    <property type="entry name" value="t-snare proteins"/>
    <property type="match status" value="1"/>
</dbReference>
<dbReference type="InterPro" id="IPR027027">
    <property type="entry name" value="GOSR2/Membrin/Bos1"/>
</dbReference>
<evidence type="ECO:0000256" key="5">
    <source>
        <dbReference type="ARBA" id="ARBA00022927"/>
    </source>
</evidence>
<dbReference type="GO" id="GO:0000149">
    <property type="term" value="F:SNARE binding"/>
    <property type="evidence" value="ECO:0007669"/>
    <property type="project" value="TreeGrafter"/>
</dbReference>
<organism evidence="18">
    <name type="scientific">Tabanus bromius</name>
    <name type="common">Band-eyed brown horse fly</name>
    <dbReference type="NCBI Taxonomy" id="304241"/>
    <lineage>
        <taxon>Eukaryota</taxon>
        <taxon>Metazoa</taxon>
        <taxon>Ecdysozoa</taxon>
        <taxon>Arthropoda</taxon>
        <taxon>Hexapoda</taxon>
        <taxon>Insecta</taxon>
        <taxon>Pterygota</taxon>
        <taxon>Neoptera</taxon>
        <taxon>Endopterygota</taxon>
        <taxon>Diptera</taxon>
        <taxon>Brachycera</taxon>
        <taxon>Tabanomorpha</taxon>
        <taxon>Tabanoidea</taxon>
        <taxon>Tabanidae</taxon>
        <taxon>Tabanus</taxon>
    </lineage>
</organism>
<evidence type="ECO:0000256" key="11">
    <source>
        <dbReference type="ARBA" id="ARBA00065755"/>
    </source>
</evidence>
<dbReference type="InterPro" id="IPR038407">
    <property type="entry name" value="v-SNARE_N_sf"/>
</dbReference>
<evidence type="ECO:0000256" key="9">
    <source>
        <dbReference type="ARBA" id="ARBA00023136"/>
    </source>
</evidence>
<dbReference type="GO" id="GO:0031902">
    <property type="term" value="C:late endosome membrane"/>
    <property type="evidence" value="ECO:0007669"/>
    <property type="project" value="TreeGrafter"/>
</dbReference>
<evidence type="ECO:0000256" key="2">
    <source>
        <dbReference type="ARBA" id="ARBA00006108"/>
    </source>
</evidence>
<dbReference type="PANTHER" id="PTHR21230:SF26">
    <property type="entry name" value="VESICLE TRANSPORT THROUGH INTERACTION WITH T-SNARES HOMOLOG 1A"/>
    <property type="match status" value="1"/>
</dbReference>
<comment type="subunit">
    <text evidence="11">Interacts with distinct SNARE complexes that contain either STX5 or STX6. Interacts with NAPA and, to a lesser extent, with NAPG. Identified in a complex containing STX6, STX12, VAMP4 and VTI1A.</text>
</comment>
<dbReference type="InterPro" id="IPR007705">
    <property type="entry name" value="Vesicle_trsprt_v-SNARE_N"/>
</dbReference>
<keyword evidence="6 16" id="KW-1133">Transmembrane helix</keyword>
<dbReference type="InterPro" id="IPR000727">
    <property type="entry name" value="T_SNARE_dom"/>
</dbReference>
<proteinExistence type="evidence at transcript level"/>
<dbReference type="InterPro" id="IPR010989">
    <property type="entry name" value="SNARE"/>
</dbReference>
<evidence type="ECO:0000256" key="16">
    <source>
        <dbReference type="SAM" id="Phobius"/>
    </source>
</evidence>
<dbReference type="SMART" id="SM00397">
    <property type="entry name" value="t_SNARE"/>
    <property type="match status" value="1"/>
</dbReference>
<keyword evidence="4 16" id="KW-0812">Transmembrane</keyword>
<evidence type="ECO:0000256" key="7">
    <source>
        <dbReference type="ARBA" id="ARBA00023034"/>
    </source>
</evidence>
<dbReference type="GO" id="GO:0005829">
    <property type="term" value="C:cytosol"/>
    <property type="evidence" value="ECO:0007669"/>
    <property type="project" value="GOC"/>
</dbReference>
<dbReference type="SUPFAM" id="SSF58038">
    <property type="entry name" value="SNARE fusion complex"/>
    <property type="match status" value="1"/>
</dbReference>
<evidence type="ECO:0000256" key="10">
    <source>
        <dbReference type="ARBA" id="ARBA00046280"/>
    </source>
</evidence>
<name>A0A0K8TT03_TABBR</name>
<sequence length="216" mass="24876">MSLIEHYEQQYAVLTAEITAQIGRLKIYSGAERSELDSKIDSNLAEAQELLEQIGLEIRDADPSSRSTLTNKLNCFQAELKRLQTEYKNVQEAIANSYESTEDFEEIGIRDEQKQRLLDNAERIERTGNKLNEGYRIIMETEQLGTGILQDLHHQRETIQTARSKTRETNADLKRTSRILNSMMVRGMREKFILYGVAVIFIIVVSLSIYFSVSRH</sequence>
<reference evidence="18" key="1">
    <citation type="journal article" date="2015" name="Insect Biochem. Mol. Biol.">
        <title>An insight into the sialome of the horse fly, Tabanus bromius.</title>
        <authorList>
            <person name="Ribeiro J.M."/>
            <person name="Kazimirova M."/>
            <person name="Takac P."/>
            <person name="Andersen J.F."/>
            <person name="Francischetti I.M."/>
        </authorList>
    </citation>
    <scope>NUCLEOTIDE SEQUENCE</scope>
</reference>
<dbReference type="GO" id="GO:0042147">
    <property type="term" value="P:retrograde transport, endosome to Golgi"/>
    <property type="evidence" value="ECO:0007669"/>
    <property type="project" value="TreeGrafter"/>
</dbReference>
<dbReference type="GO" id="GO:0048280">
    <property type="term" value="P:vesicle fusion with Golgi apparatus"/>
    <property type="evidence" value="ECO:0007669"/>
    <property type="project" value="TreeGrafter"/>
</dbReference>
<evidence type="ECO:0000256" key="14">
    <source>
        <dbReference type="ARBA" id="ARBA00082368"/>
    </source>
</evidence>
<dbReference type="Pfam" id="PF05008">
    <property type="entry name" value="V-SNARE"/>
    <property type="match status" value="1"/>
</dbReference>
<dbReference type="CDD" id="cd15891">
    <property type="entry name" value="SNARE_Vti1a"/>
    <property type="match status" value="1"/>
</dbReference>
<evidence type="ECO:0000256" key="3">
    <source>
        <dbReference type="ARBA" id="ARBA00022448"/>
    </source>
</evidence>
<evidence type="ECO:0000259" key="17">
    <source>
        <dbReference type="SMART" id="SM00397"/>
    </source>
</evidence>
<dbReference type="GO" id="GO:0005484">
    <property type="term" value="F:SNAP receptor activity"/>
    <property type="evidence" value="ECO:0007669"/>
    <property type="project" value="InterPro"/>
</dbReference>
<evidence type="ECO:0000313" key="18">
    <source>
        <dbReference type="EMBL" id="JAI17273.1"/>
    </source>
</evidence>
<feature type="coiled-coil region" evidence="15">
    <location>
        <begin position="66"/>
        <end position="100"/>
    </location>
</feature>
<evidence type="ECO:0000256" key="15">
    <source>
        <dbReference type="SAM" id="Coils"/>
    </source>
</evidence>
<keyword evidence="7" id="KW-0333">Golgi apparatus</keyword>
<dbReference type="Gene3D" id="1.20.58.400">
    <property type="entry name" value="t-snare proteins"/>
    <property type="match status" value="1"/>
</dbReference>
<dbReference type="EMBL" id="GDAI01000330">
    <property type="protein sequence ID" value="JAI17273.1"/>
    <property type="molecule type" value="mRNA"/>
</dbReference>
<dbReference type="GO" id="GO:0006886">
    <property type="term" value="P:intracellular protein transport"/>
    <property type="evidence" value="ECO:0007669"/>
    <property type="project" value="InterPro"/>
</dbReference>
<dbReference type="GO" id="GO:0000139">
    <property type="term" value="C:Golgi membrane"/>
    <property type="evidence" value="ECO:0007669"/>
    <property type="project" value="UniProtKB-SubCell"/>
</dbReference>
<dbReference type="PANTHER" id="PTHR21230">
    <property type="entry name" value="VESICLE TRANSPORT V-SNARE PROTEIN VTI1-RELATED"/>
    <property type="match status" value="1"/>
</dbReference>
<comment type="subcellular location">
    <subcellularLocation>
        <location evidence="10">Endomembrane system</location>
        <topology evidence="10">Single-pass type IV membrane protein</topology>
    </subcellularLocation>
    <subcellularLocation>
        <location evidence="1">Golgi apparatus membrane</location>
        <topology evidence="1">Single-pass membrane protein</topology>
    </subcellularLocation>
</comment>
<dbReference type="GO" id="GO:0016236">
    <property type="term" value="P:macroautophagy"/>
    <property type="evidence" value="ECO:0007669"/>
    <property type="project" value="TreeGrafter"/>
</dbReference>
<dbReference type="Pfam" id="PF12352">
    <property type="entry name" value="V-SNARE_C"/>
    <property type="match status" value="1"/>
</dbReference>
<evidence type="ECO:0000256" key="8">
    <source>
        <dbReference type="ARBA" id="ARBA00023054"/>
    </source>
</evidence>
<evidence type="ECO:0000256" key="13">
    <source>
        <dbReference type="ARBA" id="ARBA00081711"/>
    </source>
</evidence>
<accession>A0A0K8TT03</accession>
<keyword evidence="5" id="KW-0653">Protein transport</keyword>
<evidence type="ECO:0000256" key="6">
    <source>
        <dbReference type="ARBA" id="ARBA00022989"/>
    </source>
</evidence>
<evidence type="ECO:0000256" key="12">
    <source>
        <dbReference type="ARBA" id="ARBA00071612"/>
    </source>
</evidence>